<comment type="caution">
    <text evidence="2">The sequence shown here is derived from an EMBL/GenBank/DDBJ whole genome shotgun (WGS) entry which is preliminary data.</text>
</comment>
<name>A0A9Q3Q1S7_9BASI</name>
<feature type="signal peptide" evidence="1">
    <location>
        <begin position="1"/>
        <end position="22"/>
    </location>
</feature>
<keyword evidence="3" id="KW-1185">Reference proteome</keyword>
<organism evidence="2 3">
    <name type="scientific">Austropuccinia psidii MF-1</name>
    <dbReference type="NCBI Taxonomy" id="1389203"/>
    <lineage>
        <taxon>Eukaryota</taxon>
        <taxon>Fungi</taxon>
        <taxon>Dikarya</taxon>
        <taxon>Basidiomycota</taxon>
        <taxon>Pucciniomycotina</taxon>
        <taxon>Pucciniomycetes</taxon>
        <taxon>Pucciniales</taxon>
        <taxon>Sphaerophragmiaceae</taxon>
        <taxon>Austropuccinia</taxon>
    </lineage>
</organism>
<evidence type="ECO:0000313" key="2">
    <source>
        <dbReference type="EMBL" id="MBW0581195.1"/>
    </source>
</evidence>
<feature type="chain" id="PRO_5040445813" description="TNFR-Cys domain-containing protein" evidence="1">
    <location>
        <begin position="23"/>
        <end position="111"/>
    </location>
</feature>
<sequence length="111" mass="12515">MQLVKAITASVLLLNTYQCTLSSGRYCPKCVEELSHANTYTKHCKMPVTCNGCTKQVNCNEVFSQKVYRCDEPKCQRYFVDKEYCSDPHEQNIEACTKCQGAEATTATPSR</sequence>
<reference evidence="2" key="1">
    <citation type="submission" date="2021-03" db="EMBL/GenBank/DDBJ databases">
        <title>Draft genome sequence of rust myrtle Austropuccinia psidii MF-1, a brazilian biotype.</title>
        <authorList>
            <person name="Quecine M.C."/>
            <person name="Pachon D.M.R."/>
            <person name="Bonatelli M.L."/>
            <person name="Correr F.H."/>
            <person name="Franceschini L.M."/>
            <person name="Leite T.F."/>
            <person name="Margarido G.R.A."/>
            <person name="Almeida C.A."/>
            <person name="Ferrarezi J.A."/>
            <person name="Labate C.A."/>
        </authorList>
    </citation>
    <scope>NUCLEOTIDE SEQUENCE</scope>
    <source>
        <strain evidence="2">MF-1</strain>
    </source>
</reference>
<protein>
    <recommendedName>
        <fullName evidence="4">TNFR-Cys domain-containing protein</fullName>
    </recommendedName>
</protein>
<gene>
    <name evidence="2" type="ORF">O181_120910</name>
</gene>
<evidence type="ECO:0000256" key="1">
    <source>
        <dbReference type="SAM" id="SignalP"/>
    </source>
</evidence>
<dbReference type="Proteomes" id="UP000765509">
    <property type="component" value="Unassembled WGS sequence"/>
</dbReference>
<evidence type="ECO:0000313" key="3">
    <source>
        <dbReference type="Proteomes" id="UP000765509"/>
    </source>
</evidence>
<keyword evidence="1" id="KW-0732">Signal</keyword>
<evidence type="ECO:0008006" key="4">
    <source>
        <dbReference type="Google" id="ProtNLM"/>
    </source>
</evidence>
<proteinExistence type="predicted"/>
<dbReference type="EMBL" id="AVOT02109421">
    <property type="protein sequence ID" value="MBW0581195.1"/>
    <property type="molecule type" value="Genomic_DNA"/>
</dbReference>
<dbReference type="AlphaFoldDB" id="A0A9Q3Q1S7"/>
<accession>A0A9Q3Q1S7</accession>